<evidence type="ECO:0000313" key="4">
    <source>
        <dbReference type="EMBL" id="MBT2988211.1"/>
    </source>
</evidence>
<feature type="transmembrane region" description="Helical" evidence="2">
    <location>
        <begin position="73"/>
        <end position="102"/>
    </location>
</feature>
<proteinExistence type="predicted"/>
<feature type="domain" description="Transglutaminase-like" evidence="3">
    <location>
        <begin position="476"/>
        <end position="547"/>
    </location>
</feature>
<feature type="region of interest" description="Disordered" evidence="1">
    <location>
        <begin position="237"/>
        <end position="258"/>
    </location>
</feature>
<dbReference type="InterPro" id="IPR021878">
    <property type="entry name" value="TgpA_N"/>
</dbReference>
<comment type="caution">
    <text evidence="4">The sequence shown here is derived from an EMBL/GenBank/DDBJ whole genome shotgun (WGS) entry which is preliminary data.</text>
</comment>
<dbReference type="SMART" id="SM00460">
    <property type="entry name" value="TGc"/>
    <property type="match status" value="1"/>
</dbReference>
<name>A0A944M560_9GAMM</name>
<protein>
    <submittedName>
        <fullName evidence="4">DUF3488 and transglutaminase-like domain-containing protein</fullName>
    </submittedName>
</protein>
<dbReference type="Proteomes" id="UP000770889">
    <property type="component" value="Unassembled WGS sequence"/>
</dbReference>
<dbReference type="InterPro" id="IPR002931">
    <property type="entry name" value="Transglutaminase-like"/>
</dbReference>
<keyword evidence="2" id="KW-1133">Transmembrane helix</keyword>
<keyword evidence="2" id="KW-0472">Membrane</keyword>
<reference evidence="4 5" key="1">
    <citation type="submission" date="2021-05" db="EMBL/GenBank/DDBJ databases">
        <title>Genetic and Functional Diversity in Clade A Lucinid endosymbionts from the Bahamas.</title>
        <authorList>
            <person name="Giani N.M."/>
            <person name="Engel A.S."/>
            <person name="Campbell B.J."/>
        </authorList>
    </citation>
    <scope>NUCLEOTIDE SEQUENCE [LARGE SCALE GENOMIC DNA]</scope>
    <source>
        <strain evidence="4">LUC16012Gg_MoonRockCtena</strain>
    </source>
</reference>
<accession>A0A944M560</accession>
<dbReference type="InterPro" id="IPR052901">
    <property type="entry name" value="Bact_TGase-like"/>
</dbReference>
<feature type="transmembrane region" description="Helical" evidence="2">
    <location>
        <begin position="9"/>
        <end position="28"/>
    </location>
</feature>
<dbReference type="Pfam" id="PF11992">
    <property type="entry name" value="TgpA_N"/>
    <property type="match status" value="1"/>
</dbReference>
<evidence type="ECO:0000256" key="2">
    <source>
        <dbReference type="SAM" id="Phobius"/>
    </source>
</evidence>
<dbReference type="PANTHER" id="PTHR42736">
    <property type="entry name" value="PROTEIN-GLUTAMINE GAMMA-GLUTAMYLTRANSFERASE"/>
    <property type="match status" value="1"/>
</dbReference>
<feature type="transmembrane region" description="Helical" evidence="2">
    <location>
        <begin position="168"/>
        <end position="186"/>
    </location>
</feature>
<dbReference type="SUPFAM" id="SSF54001">
    <property type="entry name" value="Cysteine proteinases"/>
    <property type="match status" value="1"/>
</dbReference>
<feature type="transmembrane region" description="Helical" evidence="2">
    <location>
        <begin position="108"/>
        <end position="126"/>
    </location>
</feature>
<feature type="transmembrane region" description="Helical" evidence="2">
    <location>
        <begin position="591"/>
        <end position="611"/>
    </location>
</feature>
<dbReference type="EMBL" id="JAHHGM010000003">
    <property type="protein sequence ID" value="MBT2988211.1"/>
    <property type="molecule type" value="Genomic_DNA"/>
</dbReference>
<dbReference type="AlphaFoldDB" id="A0A944M560"/>
<evidence type="ECO:0000256" key="1">
    <source>
        <dbReference type="SAM" id="MobiDB-lite"/>
    </source>
</evidence>
<evidence type="ECO:0000259" key="3">
    <source>
        <dbReference type="SMART" id="SM00460"/>
    </source>
</evidence>
<sequence>MKLDSLKVVYWYSMVSAVAAGAVLFAYLGFIAALLGSILVMPLTHFILVLVARVDEEASPYLKLSEQIAAMGILLFLPLLILNGILPALLVFIGFAHVALLFQTHDYRRLYIGLAVGFTALIAGAVESKSGVYLFFFLAYAVTISITLGYAYIEPLSNNRSQWNPLDQLRAAAWLIGVALVIYLIVPRFPAGNVGAIPGSDHFYENQAWEQEANQPHGGDAEESPARSLLRELAEKFDREGSDRRPDRTADRPSAESPFRYRGFDYEMDIDNPDDQGDRFSNAIVAHVRADRPLYLRARIFDRFDGLRWYSSAQQLSKLKLSRGEIALQPSTLASADRVTEHYEVFIEHDLGDYIPAAAVPLKVNFPATVMGMDAFGQLHSPGALRNGTAYAVESLRTYHQGRTFAETDYVELPNFTQLPKDLDPRISRLAEQVTDPHDNQFTKALALEQHLRNNYDYDFDSIFNSQQHTPLSRFLFETRKGHCEYFASALAIMLRTQGIPSRLVTGFSATNQNPLTGYYDIYALDGHAWVEAYVDGIGWLELEPTAYYDGPALDNETLSADQINDYVERQLRLQQAMGDSDLNLESVMTALWQTGYILFTWVGAYLKLFLLNTWPWLTGIGAILLCLWMVWPQIAPRWHAYRIRRRLLSAAGVSADEAVASHLQAIDDLLRNAGYRRPAGLTIEKMLDRLAALEIPLHADKISREFNHLNYSDHRIEVDLAHYGQIFESLYSLGHAGLRQRIHDMQ</sequence>
<feature type="transmembrane region" description="Helical" evidence="2">
    <location>
        <begin position="617"/>
        <end position="636"/>
    </location>
</feature>
<evidence type="ECO:0000313" key="5">
    <source>
        <dbReference type="Proteomes" id="UP000770889"/>
    </source>
</evidence>
<dbReference type="PANTHER" id="PTHR42736:SF1">
    <property type="entry name" value="PROTEIN-GLUTAMINE GAMMA-GLUTAMYLTRANSFERASE"/>
    <property type="match status" value="1"/>
</dbReference>
<feature type="transmembrane region" description="Helical" evidence="2">
    <location>
        <begin position="133"/>
        <end position="153"/>
    </location>
</feature>
<dbReference type="Gene3D" id="3.10.620.30">
    <property type="match status" value="1"/>
</dbReference>
<dbReference type="Pfam" id="PF01841">
    <property type="entry name" value="Transglut_core"/>
    <property type="match status" value="1"/>
</dbReference>
<feature type="compositionally biased region" description="Basic and acidic residues" evidence="1">
    <location>
        <begin position="237"/>
        <end position="254"/>
    </location>
</feature>
<keyword evidence="2" id="KW-0812">Transmembrane</keyword>
<dbReference type="InterPro" id="IPR038765">
    <property type="entry name" value="Papain-like_cys_pep_sf"/>
</dbReference>
<organism evidence="4 5">
    <name type="scientific">Candidatus Thiodiazotropha taylori</name>
    <dbReference type="NCBI Taxonomy" id="2792791"/>
    <lineage>
        <taxon>Bacteria</taxon>
        <taxon>Pseudomonadati</taxon>
        <taxon>Pseudomonadota</taxon>
        <taxon>Gammaproteobacteria</taxon>
        <taxon>Chromatiales</taxon>
        <taxon>Sedimenticolaceae</taxon>
        <taxon>Candidatus Thiodiazotropha</taxon>
    </lineage>
</organism>
<gene>
    <name evidence="4" type="ORF">KME65_04545</name>
</gene>
<feature type="transmembrane region" description="Helical" evidence="2">
    <location>
        <begin position="34"/>
        <end position="52"/>
    </location>
</feature>